<evidence type="ECO:0000313" key="3">
    <source>
        <dbReference type="Proteomes" id="UP000664771"/>
    </source>
</evidence>
<comment type="caution">
    <text evidence="2">The sequence shown here is derived from an EMBL/GenBank/DDBJ whole genome shotgun (WGS) entry which is preliminary data.</text>
</comment>
<dbReference type="Proteomes" id="UP000664771">
    <property type="component" value="Unassembled WGS sequence"/>
</dbReference>
<proteinExistence type="predicted"/>
<dbReference type="Pfam" id="PF13403">
    <property type="entry name" value="Hint_2"/>
    <property type="match status" value="1"/>
</dbReference>
<evidence type="ECO:0000313" key="2">
    <source>
        <dbReference type="EMBL" id="MBO1361685.1"/>
    </source>
</evidence>
<reference evidence="2 3" key="1">
    <citation type="submission" date="2021-03" db="EMBL/GenBank/DDBJ databases">
        <title>The complete genome sequence of Acetobacter sacchari TBRC 11175.</title>
        <authorList>
            <person name="Charoenyingcharoen P."/>
            <person name="Yukphan P."/>
        </authorList>
    </citation>
    <scope>NUCLEOTIDE SEQUENCE [LARGE SCALE GENOMIC DNA]</scope>
    <source>
        <strain evidence="2 3">TBRC 11175</strain>
    </source>
</reference>
<feature type="domain" description="Hedgehog/Intein (Hint)" evidence="1">
    <location>
        <begin position="3"/>
        <end position="83"/>
    </location>
</feature>
<name>A0ABS3M0M9_9PROT</name>
<sequence>MFRTLFGDVAVQDLKRGDKVVVHVDGAEKFRHVISAGRAQCNVRPDLPLDQAGYPVRIVKDAISDGVTFRDMLITSEHCLFFRW</sequence>
<dbReference type="InterPro" id="IPR028992">
    <property type="entry name" value="Hedgehog/Intein_dom"/>
</dbReference>
<gene>
    <name evidence="2" type="ORF">J2D73_18030</name>
</gene>
<protein>
    <submittedName>
        <fullName evidence="2">Hint domain-containing protein</fullName>
    </submittedName>
</protein>
<keyword evidence="3" id="KW-1185">Reference proteome</keyword>
<dbReference type="EMBL" id="JAFVMF010000028">
    <property type="protein sequence ID" value="MBO1361685.1"/>
    <property type="molecule type" value="Genomic_DNA"/>
</dbReference>
<accession>A0ABS3M0M9</accession>
<organism evidence="2 3">
    <name type="scientific">Acetobacter sacchari</name>
    <dbReference type="NCBI Taxonomy" id="2661687"/>
    <lineage>
        <taxon>Bacteria</taxon>
        <taxon>Pseudomonadati</taxon>
        <taxon>Pseudomonadota</taxon>
        <taxon>Alphaproteobacteria</taxon>
        <taxon>Acetobacterales</taxon>
        <taxon>Acetobacteraceae</taxon>
        <taxon>Acetobacter</taxon>
    </lineage>
</organism>
<evidence type="ECO:0000259" key="1">
    <source>
        <dbReference type="Pfam" id="PF13403"/>
    </source>
</evidence>